<reference evidence="1" key="1">
    <citation type="submission" date="2021-06" db="EMBL/GenBank/DDBJ databases">
        <authorList>
            <person name="Kallberg Y."/>
            <person name="Tangrot J."/>
            <person name="Rosling A."/>
        </authorList>
    </citation>
    <scope>NUCLEOTIDE SEQUENCE</scope>
    <source>
        <strain evidence="1">MA461A</strain>
    </source>
</reference>
<dbReference type="EMBL" id="CAJVQC010093733">
    <property type="protein sequence ID" value="CAG8827393.1"/>
    <property type="molecule type" value="Genomic_DNA"/>
</dbReference>
<feature type="non-terminal residue" evidence="1">
    <location>
        <position position="103"/>
    </location>
</feature>
<organism evidence="1 2">
    <name type="scientific">Racocetra persica</name>
    <dbReference type="NCBI Taxonomy" id="160502"/>
    <lineage>
        <taxon>Eukaryota</taxon>
        <taxon>Fungi</taxon>
        <taxon>Fungi incertae sedis</taxon>
        <taxon>Mucoromycota</taxon>
        <taxon>Glomeromycotina</taxon>
        <taxon>Glomeromycetes</taxon>
        <taxon>Diversisporales</taxon>
        <taxon>Gigasporaceae</taxon>
        <taxon>Racocetra</taxon>
    </lineage>
</organism>
<feature type="non-terminal residue" evidence="1">
    <location>
        <position position="1"/>
    </location>
</feature>
<keyword evidence="2" id="KW-1185">Reference proteome</keyword>
<accession>A0ACA9S514</accession>
<proteinExistence type="predicted"/>
<name>A0ACA9S514_9GLOM</name>
<evidence type="ECO:0000313" key="2">
    <source>
        <dbReference type="Proteomes" id="UP000789920"/>
    </source>
</evidence>
<sequence length="103" mass="12142">KLFDKPGLAQSFFEFYDQPGIKPEDKPITKAKCKIEGCQTQYVWHETTLSKPYSVSRQQKLTRDLERPIKWLTNDLENSNNNDHRRDGVNIRDKLLSNEEFNV</sequence>
<protein>
    <submittedName>
        <fullName evidence="1">153_t:CDS:1</fullName>
    </submittedName>
</protein>
<dbReference type="Proteomes" id="UP000789920">
    <property type="component" value="Unassembled WGS sequence"/>
</dbReference>
<gene>
    <name evidence="1" type="ORF">RPERSI_LOCUS26969</name>
</gene>
<comment type="caution">
    <text evidence="1">The sequence shown here is derived from an EMBL/GenBank/DDBJ whole genome shotgun (WGS) entry which is preliminary data.</text>
</comment>
<evidence type="ECO:0000313" key="1">
    <source>
        <dbReference type="EMBL" id="CAG8827393.1"/>
    </source>
</evidence>